<name>A0A3A4AX67_9ACTN</name>
<evidence type="ECO:0000313" key="3">
    <source>
        <dbReference type="Proteomes" id="UP000265768"/>
    </source>
</evidence>
<feature type="region of interest" description="Disordered" evidence="1">
    <location>
        <begin position="42"/>
        <end position="68"/>
    </location>
</feature>
<comment type="caution">
    <text evidence="2">The sequence shown here is derived from an EMBL/GenBank/DDBJ whole genome shotgun (WGS) entry which is preliminary data.</text>
</comment>
<dbReference type="RefSeq" id="WP_119926442.1">
    <property type="nucleotide sequence ID" value="NZ_QZEY01000003.1"/>
</dbReference>
<sequence>MTPGRPYAEVPTIQLVALALALKDNDSPLLEAARAREYIRDELDHRDKKERGDAHRELLERVKRADRP</sequence>
<dbReference type="AlphaFoldDB" id="A0A3A4AX67"/>
<proteinExistence type="predicted"/>
<gene>
    <name evidence="2" type="ORF">D5H75_11945</name>
</gene>
<dbReference type="EMBL" id="QZEY01000003">
    <property type="protein sequence ID" value="RJL33483.1"/>
    <property type="molecule type" value="Genomic_DNA"/>
</dbReference>
<reference evidence="2 3" key="1">
    <citation type="submission" date="2018-09" db="EMBL/GenBank/DDBJ databases">
        <title>YIM 75507 draft genome.</title>
        <authorList>
            <person name="Tang S."/>
            <person name="Feng Y."/>
        </authorList>
    </citation>
    <scope>NUCLEOTIDE SEQUENCE [LARGE SCALE GENOMIC DNA]</scope>
    <source>
        <strain evidence="2 3">YIM 75507</strain>
    </source>
</reference>
<dbReference type="Proteomes" id="UP000265768">
    <property type="component" value="Unassembled WGS sequence"/>
</dbReference>
<evidence type="ECO:0000313" key="2">
    <source>
        <dbReference type="EMBL" id="RJL33483.1"/>
    </source>
</evidence>
<accession>A0A3A4AX67</accession>
<evidence type="ECO:0000256" key="1">
    <source>
        <dbReference type="SAM" id="MobiDB-lite"/>
    </source>
</evidence>
<keyword evidence="3" id="KW-1185">Reference proteome</keyword>
<protein>
    <submittedName>
        <fullName evidence="2">Uncharacterized protein</fullName>
    </submittedName>
</protein>
<organism evidence="2 3">
    <name type="scientific">Bailinhaonella thermotolerans</name>
    <dbReference type="NCBI Taxonomy" id="1070861"/>
    <lineage>
        <taxon>Bacteria</taxon>
        <taxon>Bacillati</taxon>
        <taxon>Actinomycetota</taxon>
        <taxon>Actinomycetes</taxon>
        <taxon>Streptosporangiales</taxon>
        <taxon>Streptosporangiaceae</taxon>
        <taxon>Bailinhaonella</taxon>
    </lineage>
</organism>